<protein>
    <recommendedName>
        <fullName evidence="4">Aminotransferase-like plant mobile domain-containing protein</fullName>
    </recommendedName>
</protein>
<accession>A0AAW1KYF9</accession>
<dbReference type="AlphaFoldDB" id="A0AAW1KYF9"/>
<feature type="region of interest" description="Disordered" evidence="1">
    <location>
        <begin position="1"/>
        <end position="25"/>
    </location>
</feature>
<dbReference type="EMBL" id="JBDFQZ010000005">
    <property type="protein sequence ID" value="KAK9725547.1"/>
    <property type="molecule type" value="Genomic_DNA"/>
</dbReference>
<evidence type="ECO:0000313" key="3">
    <source>
        <dbReference type="Proteomes" id="UP001443914"/>
    </source>
</evidence>
<name>A0AAW1KYF9_SAPOF</name>
<gene>
    <name evidence="2" type="ORF">RND81_05G152600</name>
</gene>
<dbReference type="Proteomes" id="UP001443914">
    <property type="component" value="Unassembled WGS sequence"/>
</dbReference>
<evidence type="ECO:0008006" key="4">
    <source>
        <dbReference type="Google" id="ProtNLM"/>
    </source>
</evidence>
<dbReference type="PANTHER" id="PTHR34835:SF34">
    <property type="entry name" value="OS08G0555500 PROTEIN"/>
    <property type="match status" value="1"/>
</dbReference>
<proteinExistence type="predicted"/>
<organism evidence="2 3">
    <name type="scientific">Saponaria officinalis</name>
    <name type="common">Common soapwort</name>
    <name type="synonym">Lychnis saponaria</name>
    <dbReference type="NCBI Taxonomy" id="3572"/>
    <lineage>
        <taxon>Eukaryota</taxon>
        <taxon>Viridiplantae</taxon>
        <taxon>Streptophyta</taxon>
        <taxon>Embryophyta</taxon>
        <taxon>Tracheophyta</taxon>
        <taxon>Spermatophyta</taxon>
        <taxon>Magnoliopsida</taxon>
        <taxon>eudicotyledons</taxon>
        <taxon>Gunneridae</taxon>
        <taxon>Pentapetalae</taxon>
        <taxon>Caryophyllales</taxon>
        <taxon>Caryophyllaceae</taxon>
        <taxon>Caryophylleae</taxon>
        <taxon>Saponaria</taxon>
    </lineage>
</organism>
<dbReference type="PANTHER" id="PTHR34835">
    <property type="entry name" value="OS07G0283600 PROTEIN-RELATED"/>
    <property type="match status" value="1"/>
</dbReference>
<evidence type="ECO:0000256" key="1">
    <source>
        <dbReference type="SAM" id="MobiDB-lite"/>
    </source>
</evidence>
<comment type="caution">
    <text evidence="2">The sequence shown here is derived from an EMBL/GenBank/DDBJ whole genome shotgun (WGS) entry which is preliminary data.</text>
</comment>
<reference evidence="2" key="1">
    <citation type="submission" date="2024-03" db="EMBL/GenBank/DDBJ databases">
        <title>WGS assembly of Saponaria officinalis var. Norfolk2.</title>
        <authorList>
            <person name="Jenkins J."/>
            <person name="Shu S."/>
            <person name="Grimwood J."/>
            <person name="Barry K."/>
            <person name="Goodstein D."/>
            <person name="Schmutz J."/>
            <person name="Leebens-Mack J."/>
            <person name="Osbourn A."/>
        </authorList>
    </citation>
    <scope>NUCLEOTIDE SEQUENCE [LARGE SCALE GENOMIC DNA]</scope>
    <source>
        <strain evidence="2">JIC</strain>
    </source>
</reference>
<evidence type="ECO:0000313" key="2">
    <source>
        <dbReference type="EMBL" id="KAK9725547.1"/>
    </source>
</evidence>
<keyword evidence="3" id="KW-1185">Reference proteome</keyword>
<sequence length="293" mass="32885">MGRKSLANNPGRRGRSDRSIPVEVQPVSVGSVDNAEELQGLGVGAAEGNVRRKRQREKKPVDAYGSPHGLYKLIGEMTEEQKLSVKEVGFGGLLELKASNFYHIMLPFLLEAYDSNSNMFIVDESKCCAITPLDVYDIFMIPGEGGMKVDAMSLTKKNYPDMDKVDAMRTKFGVGPADDVPLEAIYAAMLKLKDGGDDFKRYFVLYAMSSFLAPTAHNQVDYRLVRVVDDVDNIKNLDWCCYVLDKLGSVVETYKRRNTKNVGGCMFVLQLVYFHRLVWRGRKEPADLPLLKH</sequence>